<dbReference type="InterPro" id="IPR021858">
    <property type="entry name" value="Fun_TF"/>
</dbReference>
<dbReference type="CDD" id="cd00067">
    <property type="entry name" value="GAL4"/>
    <property type="match status" value="1"/>
</dbReference>
<dbReference type="Pfam" id="PF00172">
    <property type="entry name" value="Zn_clus"/>
    <property type="match status" value="1"/>
</dbReference>
<reference evidence="4 6" key="1">
    <citation type="journal article" date="2020" name="Stud. Mycol.">
        <title>101 Dothideomycetes genomes: a test case for predicting lifestyles and emergence of pathogens.</title>
        <authorList>
            <person name="Haridas S."/>
            <person name="Albert R."/>
            <person name="Binder M."/>
            <person name="Bloem J."/>
            <person name="Labutti K."/>
            <person name="Salamov A."/>
            <person name="Andreopoulos B."/>
            <person name="Baker S."/>
            <person name="Barry K."/>
            <person name="Bills G."/>
            <person name="Bluhm B."/>
            <person name="Cannon C."/>
            <person name="Castanera R."/>
            <person name="Culley D."/>
            <person name="Daum C."/>
            <person name="Ezra D."/>
            <person name="Gonzalez J."/>
            <person name="Henrissat B."/>
            <person name="Kuo A."/>
            <person name="Liang C."/>
            <person name="Lipzen A."/>
            <person name="Lutzoni F."/>
            <person name="Magnuson J."/>
            <person name="Mondo S."/>
            <person name="Nolan M."/>
            <person name="Ohm R."/>
            <person name="Pangilinan J."/>
            <person name="Park H.-J."/>
            <person name="Ramirez L."/>
            <person name="Alfaro M."/>
            <person name="Sun H."/>
            <person name="Tritt A."/>
            <person name="Yoshinaga Y."/>
            <person name="Zwiers L.-H."/>
            <person name="Turgeon B."/>
            <person name="Goodwin S."/>
            <person name="Spatafora J."/>
            <person name="Crous P."/>
            <person name="Grigoriev I."/>
        </authorList>
    </citation>
    <scope>NUCLEOTIDE SEQUENCE</scope>
    <source>
        <strain evidence="4 6">CBS 304.34</strain>
    </source>
</reference>
<evidence type="ECO:0000313" key="6">
    <source>
        <dbReference type="RefSeq" id="XP_033576723.1"/>
    </source>
</evidence>
<dbReference type="Pfam" id="PF11951">
    <property type="entry name" value="Fungal_trans_2"/>
    <property type="match status" value="1"/>
</dbReference>
<keyword evidence="1" id="KW-0539">Nucleus</keyword>
<dbReference type="InterPro" id="IPR036864">
    <property type="entry name" value="Zn2-C6_fun-type_DNA-bd_sf"/>
</dbReference>
<proteinExistence type="predicted"/>
<dbReference type="PROSITE" id="PS50048">
    <property type="entry name" value="ZN2_CY6_FUNGAL_2"/>
    <property type="match status" value="1"/>
</dbReference>
<organism evidence="4">
    <name type="scientific">Mytilinidion resinicola</name>
    <dbReference type="NCBI Taxonomy" id="574789"/>
    <lineage>
        <taxon>Eukaryota</taxon>
        <taxon>Fungi</taxon>
        <taxon>Dikarya</taxon>
        <taxon>Ascomycota</taxon>
        <taxon>Pezizomycotina</taxon>
        <taxon>Dothideomycetes</taxon>
        <taxon>Pleosporomycetidae</taxon>
        <taxon>Mytilinidiales</taxon>
        <taxon>Mytilinidiaceae</taxon>
        <taxon>Mytilinidion</taxon>
    </lineage>
</organism>
<dbReference type="GeneID" id="54468991"/>
<protein>
    <recommendedName>
        <fullName evidence="3">Zn(2)-C6 fungal-type domain-containing protein</fullName>
    </recommendedName>
</protein>
<evidence type="ECO:0000313" key="4">
    <source>
        <dbReference type="EMBL" id="KAF2809759.1"/>
    </source>
</evidence>
<evidence type="ECO:0000313" key="5">
    <source>
        <dbReference type="Proteomes" id="UP000504636"/>
    </source>
</evidence>
<evidence type="ECO:0000259" key="3">
    <source>
        <dbReference type="PROSITE" id="PS50048"/>
    </source>
</evidence>
<dbReference type="Proteomes" id="UP000504636">
    <property type="component" value="Unplaced"/>
</dbReference>
<accession>A0A6A6YMH7</accession>
<dbReference type="EMBL" id="MU003701">
    <property type="protein sequence ID" value="KAF2809759.1"/>
    <property type="molecule type" value="Genomic_DNA"/>
</dbReference>
<dbReference type="OrthoDB" id="2991872at2759"/>
<reference evidence="6" key="2">
    <citation type="submission" date="2020-04" db="EMBL/GenBank/DDBJ databases">
        <authorList>
            <consortium name="NCBI Genome Project"/>
        </authorList>
    </citation>
    <scope>NUCLEOTIDE SEQUENCE</scope>
    <source>
        <strain evidence="6">CBS 304.34</strain>
    </source>
</reference>
<dbReference type="GO" id="GO:0000981">
    <property type="term" value="F:DNA-binding transcription factor activity, RNA polymerase II-specific"/>
    <property type="evidence" value="ECO:0007669"/>
    <property type="project" value="InterPro"/>
</dbReference>
<name>A0A6A6YMH7_9PEZI</name>
<dbReference type="SUPFAM" id="SSF57701">
    <property type="entry name" value="Zn2/Cys6 DNA-binding domain"/>
    <property type="match status" value="1"/>
</dbReference>
<dbReference type="PANTHER" id="PTHR38791">
    <property type="entry name" value="ZN(II)2CYS6 TRANSCRIPTION FACTOR (EUROFUNG)-RELATED-RELATED"/>
    <property type="match status" value="1"/>
</dbReference>
<feature type="region of interest" description="Disordered" evidence="2">
    <location>
        <begin position="183"/>
        <end position="211"/>
    </location>
</feature>
<feature type="domain" description="Zn(2)-C6 fungal-type" evidence="3">
    <location>
        <begin position="134"/>
        <end position="164"/>
    </location>
</feature>
<keyword evidence="5" id="KW-1185">Reference proteome</keyword>
<evidence type="ECO:0000256" key="2">
    <source>
        <dbReference type="SAM" id="MobiDB-lite"/>
    </source>
</evidence>
<sequence>MATRPRWPRKTLAPVLRVSATRPYVLVAASIDDAPPEEVHQCNEFSFTSARSRERRAQPVVFAAAHFASQGRGRKRRLMLAWRARADVERSRQLLVSSITQHLHYLKYTLRSPYQHPHFGDTEAMSYRGRPSKGCQMCRTRKVKCDEAKPTCSRCQKTGHECQYRDQSDLLFRNQTAIAAQKAEDGWRKRATKSASHSSKSSESPPTADSISTLTSVAQHLSLNRQPSDDLQDLAYSRWLYDFVVPSSSTDPGIISDGVLDFVPMYENAAPDSCLRAATLATCYANFYGRFKSAEAKLRSSEYCGKALKLMQAAIKDPVESKSDETLLTVYLLGVWENLTADTYNGHWLVHKSGAVALLRFRKPEEYHTPVASRLFDLVYAQMLMGNLNTCEEPPAGLDHWADSVHTYKMRITGITHSTIRLSKVIHSVVSIWSKWRRHVAMPAGTSSHSIDPLQLLMEANELDIAFQTWEEENLPDDWKFQILENRASIYGQYDTKWVDMLLKSEGAPLEVHVYDSLKIIFGWNLYRTARLFLNIAMHEIIGVLMLSSPTGASPAIDPVLLDRSHIECQMSRMVKDVCASVLPQFTVIIRTKEDSSSASNVCGLRGYYLLWPLAVTSQVLISDSLVGIDPKRLEWIQNVLIYLKNDLGITKASAAVKAISLFLERGPQGYRRSNFW</sequence>
<reference evidence="6" key="3">
    <citation type="submission" date="2025-04" db="UniProtKB">
        <authorList>
            <consortium name="RefSeq"/>
        </authorList>
    </citation>
    <scope>IDENTIFICATION</scope>
    <source>
        <strain evidence="6">CBS 304.34</strain>
    </source>
</reference>
<dbReference type="RefSeq" id="XP_033576723.1">
    <property type="nucleotide sequence ID" value="XM_033728098.1"/>
</dbReference>
<dbReference type="AlphaFoldDB" id="A0A6A6YMH7"/>
<dbReference type="PANTHER" id="PTHR38791:SF12">
    <property type="entry name" value="TRANSCRIPTION FACTOR DOMAIN-CONTAINING PROTEIN-RELATED"/>
    <property type="match status" value="1"/>
</dbReference>
<dbReference type="GO" id="GO:0008270">
    <property type="term" value="F:zinc ion binding"/>
    <property type="evidence" value="ECO:0007669"/>
    <property type="project" value="InterPro"/>
</dbReference>
<evidence type="ECO:0000256" key="1">
    <source>
        <dbReference type="ARBA" id="ARBA00023242"/>
    </source>
</evidence>
<dbReference type="SMART" id="SM00066">
    <property type="entry name" value="GAL4"/>
    <property type="match status" value="1"/>
</dbReference>
<dbReference type="PROSITE" id="PS00463">
    <property type="entry name" value="ZN2_CY6_FUNGAL_1"/>
    <property type="match status" value="1"/>
</dbReference>
<dbReference type="Gene3D" id="4.10.240.10">
    <property type="entry name" value="Zn(2)-C6 fungal-type DNA-binding domain"/>
    <property type="match status" value="1"/>
</dbReference>
<dbReference type="InterPro" id="IPR053175">
    <property type="entry name" value="DHMBA_Reg_Transcription_Factor"/>
</dbReference>
<gene>
    <name evidence="4 6" type="ORF">BDZ99DRAFT_571519</name>
</gene>
<dbReference type="InterPro" id="IPR001138">
    <property type="entry name" value="Zn2Cys6_DnaBD"/>
</dbReference>
<feature type="compositionally biased region" description="Low complexity" evidence="2">
    <location>
        <begin position="193"/>
        <end position="210"/>
    </location>
</feature>